<dbReference type="CDD" id="cd03244">
    <property type="entry name" value="ABCC_MRP_domain2"/>
    <property type="match status" value="1"/>
</dbReference>
<feature type="transmembrane region" description="Helical" evidence="13">
    <location>
        <begin position="533"/>
        <end position="551"/>
    </location>
</feature>
<evidence type="ECO:0000256" key="12">
    <source>
        <dbReference type="SAM" id="Coils"/>
    </source>
</evidence>
<dbReference type="FunFam" id="3.40.50.300:FF:000163">
    <property type="entry name" value="Multidrug resistance-associated protein member 4"/>
    <property type="match status" value="1"/>
</dbReference>
<evidence type="ECO:0000256" key="7">
    <source>
        <dbReference type="ARBA" id="ARBA00022840"/>
    </source>
</evidence>
<dbReference type="CDD" id="cd03250">
    <property type="entry name" value="ABCC_MRP_domain1"/>
    <property type="match status" value="1"/>
</dbReference>
<feature type="transmembrane region" description="Helical" evidence="13">
    <location>
        <begin position="101"/>
        <end position="120"/>
    </location>
</feature>
<dbReference type="GO" id="GO:0005886">
    <property type="term" value="C:plasma membrane"/>
    <property type="evidence" value="ECO:0007669"/>
    <property type="project" value="UniProtKB-ARBA"/>
</dbReference>
<dbReference type="PANTHER" id="PTHR24223">
    <property type="entry name" value="ATP-BINDING CASSETTE SUB-FAMILY C"/>
    <property type="match status" value="1"/>
</dbReference>
<evidence type="ECO:0000256" key="2">
    <source>
        <dbReference type="ARBA" id="ARBA00009726"/>
    </source>
</evidence>
<protein>
    <submittedName>
        <fullName evidence="16">Uncharacterized protein</fullName>
    </submittedName>
</protein>
<dbReference type="Proteomes" id="UP000887568">
    <property type="component" value="Unplaced"/>
</dbReference>
<dbReference type="FunFam" id="1.20.1560.10:FF:000013">
    <property type="entry name" value="ABC transporter C family member 2"/>
    <property type="match status" value="1"/>
</dbReference>
<dbReference type="Gene3D" id="1.20.1560.10">
    <property type="entry name" value="ABC transporter type 1, transmembrane domain"/>
    <property type="match status" value="2"/>
</dbReference>
<dbReference type="PANTHER" id="PTHR24223:SF461">
    <property type="entry name" value="ATP-BINDING CASSETTE SUB-FAMILY C MEMBER SUR"/>
    <property type="match status" value="1"/>
</dbReference>
<dbReference type="SUPFAM" id="SSF90123">
    <property type="entry name" value="ABC transporter transmembrane region"/>
    <property type="match status" value="2"/>
</dbReference>
<dbReference type="GO" id="GO:0005524">
    <property type="term" value="F:ATP binding"/>
    <property type="evidence" value="ECO:0007669"/>
    <property type="project" value="UniProtKB-KW"/>
</dbReference>
<evidence type="ECO:0000256" key="5">
    <source>
        <dbReference type="ARBA" id="ARBA00022737"/>
    </source>
</evidence>
<dbReference type="GO" id="GO:0140359">
    <property type="term" value="F:ABC-type transporter activity"/>
    <property type="evidence" value="ECO:0007669"/>
    <property type="project" value="InterPro"/>
</dbReference>
<dbReference type="InterPro" id="IPR003593">
    <property type="entry name" value="AAA+_ATPase"/>
</dbReference>
<dbReference type="InterPro" id="IPR003439">
    <property type="entry name" value="ABC_transporter-like_ATP-bd"/>
</dbReference>
<dbReference type="CDD" id="cd18602">
    <property type="entry name" value="ABC_6TM_SUR1_D2_like"/>
    <property type="match status" value="1"/>
</dbReference>
<dbReference type="SUPFAM" id="SSF52540">
    <property type="entry name" value="P-loop containing nucleoside triphosphate hydrolases"/>
    <property type="match status" value="2"/>
</dbReference>
<sequence>MYASCIRCDSANSTMVWDAICIADYVSCIPHLGFVFLSSVLLLVYGCLPGLRRTKTPYTLHSTFHHLRWLLLSCLVLANILFILEGILSDLKSPSALSQPNLYLPSVCGCVAAVMMGVYFHHMEAWLRPGFGWLMLPYWLLALMGESYRLASWIADVSLVDARIVRFDAMIAMIVFYSVFVLLEVLTLLAKVLGHIGQMESSLPEDLQNSSMKYYMRFVSLPSLVVFKWLGWLMKLGYQRPLEISDLGDLPRMSTSRRNRNIFERCLQQEKDRAAKLGDVNQFSLYRVMAKAYIKWQSLAVVMKVVADSLNFVPPLTINGIVTYASDVYYGTQETDTMFPEYVTVSEYFGNGFVLMTIIFLASVTRIVILQSYYHVTIVASIHLRAGLQVAVYDKTLRLSSYTLTSGEMTTGQITNFMSVDADNIKTMYEFVHYAYSVPLQIVVLLVMLYLNLGVAALVASCCFIIGAPIQYKLAKIQAVVKKHALKISDERLKQTHEMLQGMKLIKLYGWEKIFYDVISLVRGREIQQLTKAAVLYSLSNFMAFTTPAIVTLLGFVLYSSFTGLQLTPAVAFTTLAIINQMRLPVQMIPEVTNFAVSAHVSVQRIKHFFLAEEIETSEDTPMHAAQKEEGDQLSMKYTKLKDSKTEINGELNSSFDTDDPSDVQVQVVQPGDYNQVRVNESPTSVPHLPEDIAVKATNCTFSWDSGTSTTLTDINIEIPKGRLTMIVGQVGTGKSSLLSALLGEMHTLSGTVQFNKTENGVAYSAQRAWLLNASLRDNILFGQEFESEKYQAVVSACSLQQDMDILPAGDQTEIGEKGINLSGGQKQRVSVARAVYSHNDIVILDDPLSALDVHVGIKLFEEGILDLLLGNQRTVILVTHQVQYIKYAHKVLVMKDGRIALQGTPDEIWKADPELKISRIATAESDVSEPEEERKLLQQAVKELEKEEQALDTTAEGALIGKEEREKGAISWRVFLFYIKAMRYPLALLALAVMLGYNGMIVGTDFWLSAWSEAGDRLKLDNATDQEIGSTQTYYIGGYTALAMSSAVLSFISAVSCFVAGLLASRQLHRSMLGVMSRAPMRFYDTTPIGRILNRFSSDIHTVDDLLPSDFLFLVEATFKCLSAVIVNTIVTPFFILAILPVAVCYMLLRHYYLRTSRELQRLSSITKSPVYAHFSETLSGLSTIRAYRDEERFQKNILDAIDKNILAELNLNTCNRWLGIRLDFIGNVVVLLAGLTSLTVAVTSSGLAPSYVGLALSYALAASFYLNWFIRTSAIVEMHMNAVERIKYYCEVPTENYKGELPDPSWPKEGAVAADAISVRYAEKLDPVLQGVSLNIEPGQKIGICGRTGSGKSSLTLALFRIVDTFKGKIVIDNVDIASLPLDHLRQKLSIIPQDPILFTGTIRFNLDPLDQCSEEQMWNALEIAQLKTTVSELGQGLESQVSEGGENFSMGQRKLFCLARAVLRKSRILIMDEATASIDMETDNIVQRVVAEEFKDRTILSIAHRVTTILDADRILVLNEGAIAEYDTPENLLAQEDSLFALFVSSAHQ</sequence>
<dbReference type="PROSITE" id="PS00211">
    <property type="entry name" value="ABC_TRANSPORTER_1"/>
    <property type="match status" value="1"/>
</dbReference>
<evidence type="ECO:0000256" key="8">
    <source>
        <dbReference type="ARBA" id="ARBA00022989"/>
    </source>
</evidence>
<feature type="transmembrane region" description="Helical" evidence="13">
    <location>
        <begin position="132"/>
        <end position="151"/>
    </location>
</feature>
<evidence type="ECO:0000256" key="10">
    <source>
        <dbReference type="ARBA" id="ARBA00023170"/>
    </source>
</evidence>
<dbReference type="GO" id="GO:0032991">
    <property type="term" value="C:protein-containing complex"/>
    <property type="evidence" value="ECO:0007669"/>
    <property type="project" value="UniProtKB-ARBA"/>
</dbReference>
<dbReference type="EnsemblMetazoa" id="XM_038198548.1">
    <property type="protein sequence ID" value="XP_038054476.1"/>
    <property type="gene ID" value="LOC119726726"/>
</dbReference>
<dbReference type="InterPro" id="IPR036640">
    <property type="entry name" value="ABC1_TM_sf"/>
</dbReference>
<name>A0A913ZTS6_PATMI</name>
<feature type="transmembrane region" description="Helical" evidence="13">
    <location>
        <begin position="1226"/>
        <end position="1246"/>
    </location>
</feature>
<evidence type="ECO:0000256" key="11">
    <source>
        <dbReference type="ARBA" id="ARBA00023180"/>
    </source>
</evidence>
<evidence type="ECO:0000259" key="14">
    <source>
        <dbReference type="PROSITE" id="PS50893"/>
    </source>
</evidence>
<feature type="domain" description="ABC transporter" evidence="14">
    <location>
        <begin position="695"/>
        <end position="922"/>
    </location>
</feature>
<dbReference type="InterPro" id="IPR027417">
    <property type="entry name" value="P-loop_NTPase"/>
</dbReference>
<organism evidence="16 17">
    <name type="scientific">Patiria miniata</name>
    <name type="common">Bat star</name>
    <name type="synonym">Asterina miniata</name>
    <dbReference type="NCBI Taxonomy" id="46514"/>
    <lineage>
        <taxon>Eukaryota</taxon>
        <taxon>Metazoa</taxon>
        <taxon>Echinodermata</taxon>
        <taxon>Eleutherozoa</taxon>
        <taxon>Asterozoa</taxon>
        <taxon>Asteroidea</taxon>
        <taxon>Valvatacea</taxon>
        <taxon>Valvatida</taxon>
        <taxon>Asterinidae</taxon>
        <taxon>Patiria</taxon>
    </lineage>
</organism>
<keyword evidence="17" id="KW-1185">Reference proteome</keyword>
<dbReference type="GO" id="GO:0016887">
    <property type="term" value="F:ATP hydrolysis activity"/>
    <property type="evidence" value="ECO:0007669"/>
    <property type="project" value="InterPro"/>
</dbReference>
<dbReference type="FunFam" id="3.40.50.300:FF:002366">
    <property type="entry name" value="Uncharacterized protein"/>
    <property type="match status" value="1"/>
</dbReference>
<dbReference type="InterPro" id="IPR011527">
    <property type="entry name" value="ABC1_TM_dom"/>
</dbReference>
<evidence type="ECO:0000256" key="9">
    <source>
        <dbReference type="ARBA" id="ARBA00023136"/>
    </source>
</evidence>
<dbReference type="PROSITE" id="PS50929">
    <property type="entry name" value="ABC_TM1F"/>
    <property type="match status" value="2"/>
</dbReference>
<keyword evidence="11" id="KW-0325">Glycoprotein</keyword>
<feature type="transmembrane region" description="Helical" evidence="13">
    <location>
        <begin position="987"/>
        <end position="1009"/>
    </location>
</feature>
<comment type="similarity">
    <text evidence="2">Belongs to the ABC transporter superfamily. ABCC family. Conjugate transporter (TC 3.A.1.208) subfamily.</text>
</comment>
<comment type="subcellular location">
    <subcellularLocation>
        <location evidence="1">Membrane</location>
        <topology evidence="1">Multi-pass membrane protein</topology>
    </subcellularLocation>
</comment>
<feature type="coiled-coil region" evidence="12">
    <location>
        <begin position="928"/>
        <end position="958"/>
    </location>
</feature>
<dbReference type="Pfam" id="PF00005">
    <property type="entry name" value="ABC_tran"/>
    <property type="match status" value="2"/>
</dbReference>
<keyword evidence="9 13" id="KW-0472">Membrane</keyword>
<feature type="transmembrane region" description="Helical" evidence="13">
    <location>
        <begin position="442"/>
        <end position="468"/>
    </location>
</feature>
<feature type="transmembrane region" description="Helical" evidence="13">
    <location>
        <begin position="214"/>
        <end position="232"/>
    </location>
</feature>
<feature type="transmembrane region" description="Helical" evidence="13">
    <location>
        <begin position="171"/>
        <end position="193"/>
    </location>
</feature>
<feature type="transmembrane region" description="Helical" evidence="13">
    <location>
        <begin position="1135"/>
        <end position="1154"/>
    </location>
</feature>
<evidence type="ECO:0000256" key="1">
    <source>
        <dbReference type="ARBA" id="ARBA00004141"/>
    </source>
</evidence>
<dbReference type="InterPro" id="IPR050173">
    <property type="entry name" value="ABC_transporter_C-like"/>
</dbReference>
<feature type="domain" description="ABC transporter" evidence="14">
    <location>
        <begin position="1316"/>
        <end position="1548"/>
    </location>
</feature>
<evidence type="ECO:0000256" key="4">
    <source>
        <dbReference type="ARBA" id="ARBA00022692"/>
    </source>
</evidence>
<dbReference type="InterPro" id="IPR017871">
    <property type="entry name" value="ABC_transporter-like_CS"/>
</dbReference>
<accession>A0A913ZTS6</accession>
<keyword evidence="8 13" id="KW-1133">Transmembrane helix</keyword>
<evidence type="ECO:0000256" key="6">
    <source>
        <dbReference type="ARBA" id="ARBA00022741"/>
    </source>
</evidence>
<dbReference type="PRINTS" id="PR01092">
    <property type="entry name" value="SULFNYLUREAR"/>
</dbReference>
<keyword evidence="6" id="KW-0547">Nucleotide-binding</keyword>
<keyword evidence="5" id="KW-0677">Repeat</keyword>
<dbReference type="GO" id="GO:0006813">
    <property type="term" value="P:potassium ion transport"/>
    <property type="evidence" value="ECO:0007669"/>
    <property type="project" value="InterPro"/>
</dbReference>
<evidence type="ECO:0000313" key="17">
    <source>
        <dbReference type="Proteomes" id="UP000887568"/>
    </source>
</evidence>
<dbReference type="InterPro" id="IPR000388">
    <property type="entry name" value="ABCC8/9"/>
</dbReference>
<reference evidence="16" key="1">
    <citation type="submission" date="2022-11" db="UniProtKB">
        <authorList>
            <consortium name="EnsemblMetazoa"/>
        </authorList>
    </citation>
    <scope>IDENTIFICATION</scope>
</reference>
<dbReference type="Pfam" id="PF00664">
    <property type="entry name" value="ABC_membrane"/>
    <property type="match status" value="2"/>
</dbReference>
<evidence type="ECO:0000256" key="13">
    <source>
        <dbReference type="SAM" id="Phobius"/>
    </source>
</evidence>
<dbReference type="SMART" id="SM00382">
    <property type="entry name" value="AAA"/>
    <property type="match status" value="2"/>
</dbReference>
<proteinExistence type="inferred from homology"/>
<keyword evidence="12" id="KW-0175">Coiled coil</keyword>
<dbReference type="PROSITE" id="PS50893">
    <property type="entry name" value="ABC_TRANSPORTER_2"/>
    <property type="match status" value="2"/>
</dbReference>
<keyword evidence="3" id="KW-0813">Transport</keyword>
<feature type="domain" description="ABC transmembrane type-1" evidence="15">
    <location>
        <begin position="299"/>
        <end position="598"/>
    </location>
</feature>
<dbReference type="GO" id="GO:0008281">
    <property type="term" value="F:sulfonylurea receptor activity"/>
    <property type="evidence" value="ECO:0007669"/>
    <property type="project" value="InterPro"/>
</dbReference>
<keyword evidence="10" id="KW-0675">Receptor</keyword>
<feature type="transmembrane region" description="Helical" evidence="13">
    <location>
        <begin position="22"/>
        <end position="48"/>
    </location>
</feature>
<keyword evidence="7" id="KW-0067">ATP-binding</keyword>
<dbReference type="FunFam" id="1.20.1560.10:FF:000006">
    <property type="entry name" value="ATP-binding cassette, sub-family C (CFTR/MRP), member 9"/>
    <property type="match status" value="1"/>
</dbReference>
<evidence type="ECO:0000259" key="15">
    <source>
        <dbReference type="PROSITE" id="PS50929"/>
    </source>
</evidence>
<dbReference type="Gene3D" id="3.40.50.300">
    <property type="entry name" value="P-loop containing nucleotide triphosphate hydrolases"/>
    <property type="match status" value="2"/>
</dbReference>
<evidence type="ECO:0000313" key="16">
    <source>
        <dbReference type="EnsemblMetazoa" id="XP_038054476.1"/>
    </source>
</evidence>
<feature type="transmembrane region" description="Helical" evidence="13">
    <location>
        <begin position="1252"/>
        <end position="1272"/>
    </location>
</feature>
<feature type="transmembrane region" description="Helical" evidence="13">
    <location>
        <begin position="69"/>
        <end position="89"/>
    </location>
</feature>
<dbReference type="RefSeq" id="XP_038054476.1">
    <property type="nucleotide sequence ID" value="XM_038198548.1"/>
</dbReference>
<dbReference type="GeneID" id="119726726"/>
<feature type="domain" description="ABC transmembrane type-1" evidence="15">
    <location>
        <begin position="989"/>
        <end position="1280"/>
    </location>
</feature>
<feature type="transmembrane region" description="Helical" evidence="13">
    <location>
        <begin position="1040"/>
        <end position="1065"/>
    </location>
</feature>
<feature type="transmembrane region" description="Helical" evidence="13">
    <location>
        <begin position="348"/>
        <end position="369"/>
    </location>
</feature>
<keyword evidence="4 13" id="KW-0812">Transmembrane</keyword>
<dbReference type="OrthoDB" id="6500128at2759"/>
<evidence type="ECO:0000256" key="3">
    <source>
        <dbReference type="ARBA" id="ARBA00022448"/>
    </source>
</evidence>